<dbReference type="EMBL" id="LT629701">
    <property type="protein sequence ID" value="SDM33926.1"/>
    <property type="molecule type" value="Genomic_DNA"/>
</dbReference>
<proteinExistence type="predicted"/>
<protein>
    <submittedName>
        <fullName evidence="2">Uncharacterized protein</fullName>
    </submittedName>
</protein>
<sequence>MIEKIEVVAVLSDGSTLQTLRRWPDWPEQARPQENVAVPAVDGRPRFAGMTAPVTVRSGPAVVADTFRGAHHDRCARATSPRSSPTARGSARETVAS</sequence>
<dbReference type="OrthoDB" id="9789980at2"/>
<dbReference type="AlphaFoldDB" id="A0A1G9SEK2"/>
<name>A0A1G9SEK2_ALLAB</name>
<accession>A0A1G9SEK2</accession>
<organism evidence="2 3">
    <name type="scientific">Allokutzneria albata</name>
    <name type="common">Kibdelosporangium albatum</name>
    <dbReference type="NCBI Taxonomy" id="211114"/>
    <lineage>
        <taxon>Bacteria</taxon>
        <taxon>Bacillati</taxon>
        <taxon>Actinomycetota</taxon>
        <taxon>Actinomycetes</taxon>
        <taxon>Pseudonocardiales</taxon>
        <taxon>Pseudonocardiaceae</taxon>
        <taxon>Allokutzneria</taxon>
    </lineage>
</organism>
<evidence type="ECO:0000256" key="1">
    <source>
        <dbReference type="SAM" id="MobiDB-lite"/>
    </source>
</evidence>
<gene>
    <name evidence="2" type="ORF">SAMN04489726_1118</name>
</gene>
<evidence type="ECO:0000313" key="2">
    <source>
        <dbReference type="EMBL" id="SDM33926.1"/>
    </source>
</evidence>
<keyword evidence="3" id="KW-1185">Reference proteome</keyword>
<reference evidence="2 3" key="1">
    <citation type="submission" date="2016-10" db="EMBL/GenBank/DDBJ databases">
        <authorList>
            <person name="de Groot N.N."/>
        </authorList>
    </citation>
    <scope>NUCLEOTIDE SEQUENCE [LARGE SCALE GENOMIC DNA]</scope>
    <source>
        <strain evidence="2 3">DSM 44149</strain>
    </source>
</reference>
<dbReference type="Proteomes" id="UP000183376">
    <property type="component" value="Chromosome I"/>
</dbReference>
<dbReference type="RefSeq" id="WP_030432331.1">
    <property type="nucleotide sequence ID" value="NZ_JOEF01000026.1"/>
</dbReference>
<feature type="region of interest" description="Disordered" evidence="1">
    <location>
        <begin position="72"/>
        <end position="97"/>
    </location>
</feature>
<evidence type="ECO:0000313" key="3">
    <source>
        <dbReference type="Proteomes" id="UP000183376"/>
    </source>
</evidence>